<evidence type="ECO:0000256" key="6">
    <source>
        <dbReference type="ARBA" id="ARBA00022801"/>
    </source>
</evidence>
<dbReference type="GO" id="GO:0070260">
    <property type="term" value="F:5'-tyrosyl-DNA phosphodiesterase activity"/>
    <property type="evidence" value="ECO:0007669"/>
    <property type="project" value="TreeGrafter"/>
</dbReference>
<dbReference type="GO" id="GO:0046872">
    <property type="term" value="F:metal ion binding"/>
    <property type="evidence" value="ECO:0007669"/>
    <property type="project" value="UniProtKB-KW"/>
</dbReference>
<dbReference type="PANTHER" id="PTHR15822">
    <property type="entry name" value="TRAF AND TNF RECEPTOR-ASSOCIATED PROTEIN"/>
    <property type="match status" value="1"/>
</dbReference>
<proteinExistence type="predicted"/>
<dbReference type="GO" id="GO:0004519">
    <property type="term" value="F:endonuclease activity"/>
    <property type="evidence" value="ECO:0007669"/>
    <property type="project" value="UniProtKB-KW"/>
</dbReference>
<comment type="caution">
    <text evidence="10">The sequence shown here is derived from an EMBL/GenBank/DDBJ whole genome shotgun (WGS) entry which is preliminary data.</text>
</comment>
<keyword evidence="10" id="KW-0255">Endonuclease</keyword>
<dbReference type="PANTHER" id="PTHR15822:SF4">
    <property type="entry name" value="TYROSYL-DNA PHOSPHODIESTERASE 2"/>
    <property type="match status" value="1"/>
</dbReference>
<keyword evidence="6 10" id="KW-0378">Hydrolase</keyword>
<dbReference type="Gene3D" id="3.60.10.10">
    <property type="entry name" value="Endonuclease/exonuclease/phosphatase"/>
    <property type="match status" value="1"/>
</dbReference>
<keyword evidence="8" id="KW-0234">DNA repair</keyword>
<dbReference type="Pfam" id="PF03372">
    <property type="entry name" value="Exo_endo_phos"/>
    <property type="match status" value="1"/>
</dbReference>
<evidence type="ECO:0000256" key="2">
    <source>
        <dbReference type="ARBA" id="ARBA00001946"/>
    </source>
</evidence>
<protein>
    <submittedName>
        <fullName evidence="10">Endonuclease/exonuclease/phosphatase family metal-dependent hydrolase</fullName>
    </submittedName>
</protein>
<dbReference type="SUPFAM" id="SSF56219">
    <property type="entry name" value="DNase I-like"/>
    <property type="match status" value="1"/>
</dbReference>
<dbReference type="InterPro" id="IPR051547">
    <property type="entry name" value="TDP2-like"/>
</dbReference>
<evidence type="ECO:0000256" key="1">
    <source>
        <dbReference type="ARBA" id="ARBA00001936"/>
    </source>
</evidence>
<reference evidence="10 11" key="1">
    <citation type="submission" date="2020-07" db="EMBL/GenBank/DDBJ databases">
        <title>Sequencing the genomes of 1000 actinobacteria strains.</title>
        <authorList>
            <person name="Klenk H.-P."/>
        </authorList>
    </citation>
    <scope>NUCLEOTIDE SEQUENCE [LARGE SCALE GENOMIC DNA]</scope>
    <source>
        <strain evidence="10 11">DSM 22083</strain>
    </source>
</reference>
<keyword evidence="3" id="KW-0540">Nuclease</keyword>
<evidence type="ECO:0000256" key="5">
    <source>
        <dbReference type="ARBA" id="ARBA00022763"/>
    </source>
</evidence>
<organism evidence="10 11">
    <name type="scientific">Microlunatus parietis</name>
    <dbReference type="NCBI Taxonomy" id="682979"/>
    <lineage>
        <taxon>Bacteria</taxon>
        <taxon>Bacillati</taxon>
        <taxon>Actinomycetota</taxon>
        <taxon>Actinomycetes</taxon>
        <taxon>Propionibacteriales</taxon>
        <taxon>Propionibacteriaceae</taxon>
        <taxon>Microlunatus</taxon>
    </lineage>
</organism>
<dbReference type="GO" id="GO:0004527">
    <property type="term" value="F:exonuclease activity"/>
    <property type="evidence" value="ECO:0007669"/>
    <property type="project" value="UniProtKB-KW"/>
</dbReference>
<evidence type="ECO:0000256" key="4">
    <source>
        <dbReference type="ARBA" id="ARBA00022723"/>
    </source>
</evidence>
<keyword evidence="11" id="KW-1185">Reference proteome</keyword>
<dbReference type="GO" id="GO:0003697">
    <property type="term" value="F:single-stranded DNA binding"/>
    <property type="evidence" value="ECO:0007669"/>
    <property type="project" value="TreeGrafter"/>
</dbReference>
<gene>
    <name evidence="10" type="ORF">BKA15_003559</name>
</gene>
<comment type="cofactor">
    <cofactor evidence="1">
        <name>Mn(2+)</name>
        <dbReference type="ChEBI" id="CHEBI:29035"/>
    </cofactor>
</comment>
<sequence>METLADALGVNLARTPDGQLALLTPHRIRSSTVVPLTVGVARDEAVAGYGSASILHAVIAAPGGDTNFLVAHWTPRSASARIDAAQALIAYLSGLPYERLVVVGDLNTVAPEKPELALLGQGERQLVDAWAAVHPGHPGPTMPSHDPAVRLDYVFLSPDLRPVSTRRIGDRPDQDGFYPSDHLGVVATATALE</sequence>
<dbReference type="InterPro" id="IPR036691">
    <property type="entry name" value="Endo/exonu/phosph_ase_sf"/>
</dbReference>
<comment type="cofactor">
    <cofactor evidence="2">
        <name>Mg(2+)</name>
        <dbReference type="ChEBI" id="CHEBI:18420"/>
    </cofactor>
</comment>
<evidence type="ECO:0000259" key="9">
    <source>
        <dbReference type="Pfam" id="PF03372"/>
    </source>
</evidence>
<evidence type="ECO:0000256" key="3">
    <source>
        <dbReference type="ARBA" id="ARBA00022722"/>
    </source>
</evidence>
<keyword evidence="4" id="KW-0479">Metal-binding</keyword>
<name>A0A7Y9I8I7_9ACTN</name>
<keyword evidence="5" id="KW-0227">DNA damage</keyword>
<dbReference type="GO" id="GO:0006302">
    <property type="term" value="P:double-strand break repair"/>
    <property type="evidence" value="ECO:0007669"/>
    <property type="project" value="TreeGrafter"/>
</dbReference>
<dbReference type="EMBL" id="JACCBU010000001">
    <property type="protein sequence ID" value="NYE72230.1"/>
    <property type="molecule type" value="Genomic_DNA"/>
</dbReference>
<keyword evidence="10" id="KW-0269">Exonuclease</keyword>
<evidence type="ECO:0000313" key="10">
    <source>
        <dbReference type="EMBL" id="NYE72230.1"/>
    </source>
</evidence>
<dbReference type="AlphaFoldDB" id="A0A7Y9I8I7"/>
<keyword evidence="7" id="KW-0460">Magnesium</keyword>
<accession>A0A7Y9I8I7</accession>
<evidence type="ECO:0000313" key="11">
    <source>
        <dbReference type="Proteomes" id="UP000569914"/>
    </source>
</evidence>
<evidence type="ECO:0000256" key="7">
    <source>
        <dbReference type="ARBA" id="ARBA00022842"/>
    </source>
</evidence>
<evidence type="ECO:0000256" key="8">
    <source>
        <dbReference type="ARBA" id="ARBA00023204"/>
    </source>
</evidence>
<dbReference type="InterPro" id="IPR005135">
    <property type="entry name" value="Endo/exonuclease/phosphatase"/>
</dbReference>
<dbReference type="GO" id="GO:0005737">
    <property type="term" value="C:cytoplasm"/>
    <property type="evidence" value="ECO:0007669"/>
    <property type="project" value="TreeGrafter"/>
</dbReference>
<dbReference type="Proteomes" id="UP000569914">
    <property type="component" value="Unassembled WGS sequence"/>
</dbReference>
<feature type="domain" description="Endonuclease/exonuclease/phosphatase" evidence="9">
    <location>
        <begin position="66"/>
        <end position="182"/>
    </location>
</feature>